<gene>
    <name evidence="2" type="ORF">BJ508DRAFT_10643</name>
</gene>
<sequence length="458" mass="51929">MGSLAPLGPFFSILRQPFDRPHTKHSSPTTLNCTSLYFFFSPMEPEARFGILAPEHLRDDPIWSVLGTLVERSYSNERPKPRTAQKQSKISLGDYRKVLETTPKDTLIAKQCHDPTVMALMLLKSTFATPPKSPVPSGTKEERKAEEDRWSTPFKIKIQSMIADEALWEDSKVFRKDPLIQREDMAESPAVGNNRQALMYLSLQYLGRLTIGLAVETLATYETEFNAALMQLIGRLAPVPLTLDNPTISLMWRCGHLPMGCLYESFSLKPGDENFKKLQENTGVLAYIFRLVQGRMPQVVAIQRLRERLEDFKNTFGYGPGRNGYTSNCCQPDTFTDNWQKFEIAKVLTEDAYAPPLCLEFITRYVLEKLVGDKRHDGDCWAHLLAEGVMKLQAGVGVKLSDDGSLLRGTFFMLPMISQRLPDGVNWRQVKNEAYMSFEDFRGSPKKRSEIHTSGVLQ</sequence>
<reference evidence="2 3" key="1">
    <citation type="journal article" date="2018" name="Nat. Ecol. Evol.">
        <title>Pezizomycetes genomes reveal the molecular basis of ectomycorrhizal truffle lifestyle.</title>
        <authorList>
            <person name="Murat C."/>
            <person name="Payen T."/>
            <person name="Noel B."/>
            <person name="Kuo A."/>
            <person name="Morin E."/>
            <person name="Chen J."/>
            <person name="Kohler A."/>
            <person name="Krizsan K."/>
            <person name="Balestrini R."/>
            <person name="Da Silva C."/>
            <person name="Montanini B."/>
            <person name="Hainaut M."/>
            <person name="Levati E."/>
            <person name="Barry K.W."/>
            <person name="Belfiori B."/>
            <person name="Cichocki N."/>
            <person name="Clum A."/>
            <person name="Dockter R.B."/>
            <person name="Fauchery L."/>
            <person name="Guy J."/>
            <person name="Iotti M."/>
            <person name="Le Tacon F."/>
            <person name="Lindquist E.A."/>
            <person name="Lipzen A."/>
            <person name="Malagnac F."/>
            <person name="Mello A."/>
            <person name="Molinier V."/>
            <person name="Miyauchi S."/>
            <person name="Poulain J."/>
            <person name="Riccioni C."/>
            <person name="Rubini A."/>
            <person name="Sitrit Y."/>
            <person name="Splivallo R."/>
            <person name="Traeger S."/>
            <person name="Wang M."/>
            <person name="Zifcakova L."/>
            <person name="Wipf D."/>
            <person name="Zambonelli A."/>
            <person name="Paolocci F."/>
            <person name="Nowrousian M."/>
            <person name="Ottonello S."/>
            <person name="Baldrian P."/>
            <person name="Spatafora J.W."/>
            <person name="Henrissat B."/>
            <person name="Nagy L.G."/>
            <person name="Aury J.M."/>
            <person name="Wincker P."/>
            <person name="Grigoriev I.V."/>
            <person name="Bonfante P."/>
            <person name="Martin F.M."/>
        </authorList>
    </citation>
    <scope>NUCLEOTIDE SEQUENCE [LARGE SCALE GENOMIC DNA]</scope>
    <source>
        <strain evidence="2 3">RN42</strain>
    </source>
</reference>
<evidence type="ECO:0000313" key="3">
    <source>
        <dbReference type="Proteomes" id="UP000275078"/>
    </source>
</evidence>
<proteinExistence type="predicted"/>
<evidence type="ECO:0000313" key="2">
    <source>
        <dbReference type="EMBL" id="RPA76184.1"/>
    </source>
</evidence>
<dbReference type="AlphaFoldDB" id="A0A3N4I2U8"/>
<feature type="compositionally biased region" description="Basic and acidic residues" evidence="1">
    <location>
        <begin position="139"/>
        <end position="149"/>
    </location>
</feature>
<evidence type="ECO:0000256" key="1">
    <source>
        <dbReference type="SAM" id="MobiDB-lite"/>
    </source>
</evidence>
<organism evidence="2 3">
    <name type="scientific">Ascobolus immersus RN42</name>
    <dbReference type="NCBI Taxonomy" id="1160509"/>
    <lineage>
        <taxon>Eukaryota</taxon>
        <taxon>Fungi</taxon>
        <taxon>Dikarya</taxon>
        <taxon>Ascomycota</taxon>
        <taxon>Pezizomycotina</taxon>
        <taxon>Pezizomycetes</taxon>
        <taxon>Pezizales</taxon>
        <taxon>Ascobolaceae</taxon>
        <taxon>Ascobolus</taxon>
    </lineage>
</organism>
<name>A0A3N4I2U8_ASCIM</name>
<dbReference type="EMBL" id="ML119749">
    <property type="protein sequence ID" value="RPA76184.1"/>
    <property type="molecule type" value="Genomic_DNA"/>
</dbReference>
<keyword evidence="3" id="KW-1185">Reference proteome</keyword>
<feature type="region of interest" description="Disordered" evidence="1">
    <location>
        <begin position="129"/>
        <end position="149"/>
    </location>
</feature>
<dbReference type="Proteomes" id="UP000275078">
    <property type="component" value="Unassembled WGS sequence"/>
</dbReference>
<accession>A0A3N4I2U8</accession>
<protein>
    <submittedName>
        <fullName evidence="2">Uncharacterized protein</fullName>
    </submittedName>
</protein>